<dbReference type="EMBL" id="LAVV01006436">
    <property type="protein sequence ID" value="KNZ59950.1"/>
    <property type="molecule type" value="Genomic_DNA"/>
</dbReference>
<organism evidence="1 2">
    <name type="scientific">Puccinia sorghi</name>
    <dbReference type="NCBI Taxonomy" id="27349"/>
    <lineage>
        <taxon>Eukaryota</taxon>
        <taxon>Fungi</taxon>
        <taxon>Dikarya</taxon>
        <taxon>Basidiomycota</taxon>
        <taxon>Pucciniomycotina</taxon>
        <taxon>Pucciniomycetes</taxon>
        <taxon>Pucciniales</taxon>
        <taxon>Pucciniaceae</taxon>
        <taxon>Puccinia</taxon>
    </lineage>
</organism>
<dbReference type="OrthoDB" id="2500879at2759"/>
<name>A0A0L6VIL5_9BASI</name>
<gene>
    <name evidence="1" type="ORF">VP01_1639g17</name>
</gene>
<accession>A0A0L6VIL5</accession>
<evidence type="ECO:0000313" key="2">
    <source>
        <dbReference type="Proteomes" id="UP000037035"/>
    </source>
</evidence>
<protein>
    <submittedName>
        <fullName evidence="1">Uncharacterized protein</fullName>
    </submittedName>
</protein>
<dbReference type="VEuPathDB" id="FungiDB:VP01_1639g17"/>
<comment type="caution">
    <text evidence="1">The sequence shown here is derived from an EMBL/GenBank/DDBJ whole genome shotgun (WGS) entry which is preliminary data.</text>
</comment>
<reference evidence="1 2" key="1">
    <citation type="submission" date="2015-08" db="EMBL/GenBank/DDBJ databases">
        <title>Next Generation Sequencing and Analysis of the Genome of Puccinia sorghi L Schw, the Causal Agent of Maize Common Rust.</title>
        <authorList>
            <person name="Rochi L."/>
            <person name="Burguener G."/>
            <person name="Darino M."/>
            <person name="Turjanski A."/>
            <person name="Kreff E."/>
            <person name="Dieguez M.J."/>
            <person name="Sacco F."/>
        </authorList>
    </citation>
    <scope>NUCLEOTIDE SEQUENCE [LARGE SCALE GENOMIC DNA]</scope>
    <source>
        <strain evidence="1 2">RO10H11247</strain>
    </source>
</reference>
<sequence>MLHVRWNPFPWKPFLRVFHIPRNNNQTQSHLIFHGITHWIFFRSSTEQSMLDLGFKVGVACLLCKGIPCL</sequence>
<dbReference type="Proteomes" id="UP000037035">
    <property type="component" value="Unassembled WGS sequence"/>
</dbReference>
<keyword evidence="2" id="KW-1185">Reference proteome</keyword>
<proteinExistence type="predicted"/>
<evidence type="ECO:0000313" key="1">
    <source>
        <dbReference type="EMBL" id="KNZ59950.1"/>
    </source>
</evidence>
<dbReference type="AlphaFoldDB" id="A0A0L6VIL5"/>